<sequence>MLLKLCNNISFFGGEGWELLTLYKLESSIIDITPIFVTTNNICNHLL</sequence>
<dbReference type="EMBL" id="UINC01039186">
    <property type="protein sequence ID" value="SVB37297.1"/>
    <property type="molecule type" value="Genomic_DNA"/>
</dbReference>
<organism evidence="1">
    <name type="scientific">marine metagenome</name>
    <dbReference type="NCBI Taxonomy" id="408172"/>
    <lineage>
        <taxon>unclassified sequences</taxon>
        <taxon>metagenomes</taxon>
        <taxon>ecological metagenomes</taxon>
    </lineage>
</organism>
<name>A0A382DI50_9ZZZZ</name>
<evidence type="ECO:0000313" key="1">
    <source>
        <dbReference type="EMBL" id="SVB37297.1"/>
    </source>
</evidence>
<proteinExistence type="predicted"/>
<dbReference type="AlphaFoldDB" id="A0A382DI50"/>
<protein>
    <submittedName>
        <fullName evidence="1">Uncharacterized protein</fullName>
    </submittedName>
</protein>
<gene>
    <name evidence="1" type="ORF">METZ01_LOCUS190151</name>
</gene>
<accession>A0A382DI50</accession>
<reference evidence="1" key="1">
    <citation type="submission" date="2018-05" db="EMBL/GenBank/DDBJ databases">
        <authorList>
            <person name="Lanie J.A."/>
            <person name="Ng W.-L."/>
            <person name="Kazmierczak K.M."/>
            <person name="Andrzejewski T.M."/>
            <person name="Davidsen T.M."/>
            <person name="Wayne K.J."/>
            <person name="Tettelin H."/>
            <person name="Glass J.I."/>
            <person name="Rusch D."/>
            <person name="Podicherti R."/>
            <person name="Tsui H.-C.T."/>
            <person name="Winkler M.E."/>
        </authorList>
    </citation>
    <scope>NUCLEOTIDE SEQUENCE</scope>
</reference>